<keyword evidence="1" id="KW-0472">Membrane</keyword>
<proteinExistence type="predicted"/>
<keyword evidence="3" id="KW-1185">Reference proteome</keyword>
<dbReference type="EMBL" id="CP077074">
    <property type="protein sequence ID" value="QXH38487.1"/>
    <property type="molecule type" value="Genomic_DNA"/>
</dbReference>
<evidence type="ECO:0000313" key="2">
    <source>
        <dbReference type="EMBL" id="QXH38487.1"/>
    </source>
</evidence>
<gene>
    <name evidence="2" type="ORF">KSS89_19690</name>
</gene>
<keyword evidence="1" id="KW-1133">Transmembrane helix</keyword>
<accession>A0ABX8MIH3</accession>
<evidence type="ECO:0000313" key="3">
    <source>
        <dbReference type="Proteomes" id="UP000693952"/>
    </source>
</evidence>
<dbReference type="Proteomes" id="UP000693952">
    <property type="component" value="Chromosome"/>
</dbReference>
<feature type="transmembrane region" description="Helical" evidence="1">
    <location>
        <begin position="87"/>
        <end position="114"/>
    </location>
</feature>
<sequence>MTPERFAQLADAYGSDLRRWPEAERSAARRLLDTGHPDALQALQQANWLDGRLDSYQVPEPSHALIRHIVASASAQQRAVSRWPRHAGWLASLGWLGVGLSGVAAGMLAVALSLPLPHSTEALPSVFDQSDAEFVLSINTEEAEQ</sequence>
<reference evidence="2" key="1">
    <citation type="submission" date="2021-06" db="EMBL/GenBank/DDBJ databases">
        <title>Updating the genus Pseudomonas: Description of 43 new species and partition of the Pseudomonas putida group.</title>
        <authorList>
            <person name="Girard L."/>
            <person name="Lood C."/>
            <person name="Vandamme P."/>
            <person name="Rokni-Zadeh H."/>
            <person name="van Noort V."/>
            <person name="Hofte M."/>
            <person name="Lavigne R."/>
            <person name="De Mot R."/>
        </authorList>
    </citation>
    <scope>NUCLEOTIDE SEQUENCE</scope>
    <source>
        <strain evidence="2">CMR12a</strain>
    </source>
</reference>
<evidence type="ECO:0000256" key="1">
    <source>
        <dbReference type="SAM" id="Phobius"/>
    </source>
</evidence>
<dbReference type="RefSeq" id="WP_124348122.1">
    <property type="nucleotide sequence ID" value="NZ_CP027706.1"/>
</dbReference>
<keyword evidence="1" id="KW-0812">Transmembrane</keyword>
<organism evidence="2 3">
    <name type="scientific">Pseudomonas sessilinigenes</name>
    <dbReference type="NCBI Taxonomy" id="658629"/>
    <lineage>
        <taxon>Bacteria</taxon>
        <taxon>Pseudomonadati</taxon>
        <taxon>Pseudomonadota</taxon>
        <taxon>Gammaproteobacteria</taxon>
        <taxon>Pseudomonadales</taxon>
        <taxon>Pseudomonadaceae</taxon>
        <taxon>Pseudomonas</taxon>
    </lineage>
</organism>
<protein>
    <submittedName>
        <fullName evidence="2">Uncharacterized protein</fullName>
    </submittedName>
</protein>
<name>A0ABX8MIH3_9PSED</name>